<dbReference type="InterPro" id="IPR036047">
    <property type="entry name" value="F-box-like_dom_sf"/>
</dbReference>
<dbReference type="Gene3D" id="1.20.1280.50">
    <property type="match status" value="1"/>
</dbReference>
<proteinExistence type="predicted"/>
<dbReference type="InterPro" id="IPR021625">
    <property type="entry name" value="PI31_Prot_N"/>
</dbReference>
<dbReference type="InterPro" id="IPR047118">
    <property type="entry name" value="Fbxo7"/>
</dbReference>
<sequence length="272" mass="29290">MSFFILSAASDFQLSLNKRDGLASDEQTLSSFGIVSGDLLHIIGSNLPQVSPSSNGPARSLSSNDTHEPSQRLSDVSMLYLSATCGCAADAVWVVVHTLMLETGFIPQQVSDLTQIPTGWKQSGYYKCVYELPFPGKEPGKCSIAGVPMASSLIVHGLTSTDESFKTEHLQLKPADFVTGLSDNVPEAYVALDRLSSQVKDTICLPLVNELATAAGLPGGQGFTSLPYEIKIRILSFLDAITLCHVAQTGTNLSSLAKEKSVWRRLYIRDFG</sequence>
<feature type="domain" description="F-box" evidence="2">
    <location>
        <begin position="220"/>
        <end position="266"/>
    </location>
</feature>
<organism evidence="3 4">
    <name type="scientific">Plakobranchus ocellatus</name>
    <dbReference type="NCBI Taxonomy" id="259542"/>
    <lineage>
        <taxon>Eukaryota</taxon>
        <taxon>Metazoa</taxon>
        <taxon>Spiralia</taxon>
        <taxon>Lophotrochozoa</taxon>
        <taxon>Mollusca</taxon>
        <taxon>Gastropoda</taxon>
        <taxon>Heterobranchia</taxon>
        <taxon>Euthyneura</taxon>
        <taxon>Panpulmonata</taxon>
        <taxon>Sacoglossa</taxon>
        <taxon>Placobranchoidea</taxon>
        <taxon>Plakobranchidae</taxon>
        <taxon>Plakobranchus</taxon>
    </lineage>
</organism>
<gene>
    <name evidence="3" type="ORF">PoB_006168400</name>
</gene>
<dbReference type="PANTHER" id="PTHR15537">
    <property type="entry name" value="F-BOX ONLY PROTEIN 7"/>
    <property type="match status" value="1"/>
</dbReference>
<dbReference type="GO" id="GO:0019901">
    <property type="term" value="F:protein kinase binding"/>
    <property type="evidence" value="ECO:0007669"/>
    <property type="project" value="InterPro"/>
</dbReference>
<evidence type="ECO:0000256" key="1">
    <source>
        <dbReference type="SAM" id="MobiDB-lite"/>
    </source>
</evidence>
<dbReference type="GO" id="GO:1903599">
    <property type="term" value="P:positive regulation of autophagy of mitochondrion"/>
    <property type="evidence" value="ECO:0007669"/>
    <property type="project" value="TreeGrafter"/>
</dbReference>
<comment type="caution">
    <text evidence="3">The sequence shown here is derived from an EMBL/GenBank/DDBJ whole genome shotgun (WGS) entry which is preliminary data.</text>
</comment>
<evidence type="ECO:0000259" key="2">
    <source>
        <dbReference type="PROSITE" id="PS50181"/>
    </source>
</evidence>
<protein>
    <submittedName>
        <fullName evidence="3">F-box only protein 7</fullName>
    </submittedName>
</protein>
<dbReference type="PANTHER" id="PTHR15537:SF2">
    <property type="entry name" value="F-BOX ONLY PROTEIN 7"/>
    <property type="match status" value="1"/>
</dbReference>
<feature type="region of interest" description="Disordered" evidence="1">
    <location>
        <begin position="50"/>
        <end position="69"/>
    </location>
</feature>
<dbReference type="Gene3D" id="3.40.1000.30">
    <property type="match status" value="1"/>
</dbReference>
<dbReference type="PROSITE" id="PS50181">
    <property type="entry name" value="FBOX"/>
    <property type="match status" value="1"/>
</dbReference>
<dbReference type="Pfam" id="PF12937">
    <property type="entry name" value="F-box-like"/>
    <property type="match status" value="1"/>
</dbReference>
<reference evidence="3 4" key="1">
    <citation type="journal article" date="2021" name="Elife">
        <title>Chloroplast acquisition without the gene transfer in kleptoplastic sea slugs, Plakobranchus ocellatus.</title>
        <authorList>
            <person name="Maeda T."/>
            <person name="Takahashi S."/>
            <person name="Yoshida T."/>
            <person name="Shimamura S."/>
            <person name="Takaki Y."/>
            <person name="Nagai Y."/>
            <person name="Toyoda A."/>
            <person name="Suzuki Y."/>
            <person name="Arimoto A."/>
            <person name="Ishii H."/>
            <person name="Satoh N."/>
            <person name="Nishiyama T."/>
            <person name="Hasebe M."/>
            <person name="Maruyama T."/>
            <person name="Minagawa J."/>
            <person name="Obokata J."/>
            <person name="Shigenobu S."/>
        </authorList>
    </citation>
    <scope>NUCLEOTIDE SEQUENCE [LARGE SCALE GENOMIC DNA]</scope>
</reference>
<dbReference type="InterPro" id="IPR001810">
    <property type="entry name" value="F-box_dom"/>
</dbReference>
<dbReference type="Pfam" id="PF11566">
    <property type="entry name" value="PI31_Prot_N"/>
    <property type="match status" value="1"/>
</dbReference>
<feature type="non-terminal residue" evidence="3">
    <location>
        <position position="272"/>
    </location>
</feature>
<dbReference type="EMBL" id="BLXT01006970">
    <property type="protein sequence ID" value="GFO35179.1"/>
    <property type="molecule type" value="Genomic_DNA"/>
</dbReference>
<dbReference type="SUPFAM" id="SSF81383">
    <property type="entry name" value="F-box domain"/>
    <property type="match status" value="1"/>
</dbReference>
<dbReference type="AlphaFoldDB" id="A0AAV4CTE6"/>
<accession>A0AAV4CTE6</accession>
<keyword evidence="4" id="KW-1185">Reference proteome</keyword>
<evidence type="ECO:0000313" key="3">
    <source>
        <dbReference type="EMBL" id="GFO35179.1"/>
    </source>
</evidence>
<feature type="compositionally biased region" description="Polar residues" evidence="1">
    <location>
        <begin position="50"/>
        <end position="64"/>
    </location>
</feature>
<dbReference type="Proteomes" id="UP000735302">
    <property type="component" value="Unassembled WGS sequence"/>
</dbReference>
<evidence type="ECO:0000313" key="4">
    <source>
        <dbReference type="Proteomes" id="UP000735302"/>
    </source>
</evidence>
<name>A0AAV4CTE6_9GAST</name>